<accession>A0A1V1P3Q5</accession>
<reference evidence="2" key="1">
    <citation type="submission" date="2012-11" db="EMBL/GenBank/DDBJ databases">
        <authorList>
            <person name="Lucero-Rivera Y.E."/>
            <person name="Tovar-Ramirez D."/>
        </authorList>
    </citation>
    <scope>NUCLEOTIDE SEQUENCE [LARGE SCALE GENOMIC DNA]</scope>
    <source>
        <strain evidence="2">Araruama</strain>
    </source>
</reference>
<organism evidence="1 2">
    <name type="scientific">Candidatus Magnetoglobus multicellularis str. Araruama</name>
    <dbReference type="NCBI Taxonomy" id="890399"/>
    <lineage>
        <taxon>Bacteria</taxon>
        <taxon>Pseudomonadati</taxon>
        <taxon>Thermodesulfobacteriota</taxon>
        <taxon>Desulfobacteria</taxon>
        <taxon>Desulfobacterales</taxon>
        <taxon>Desulfobacteraceae</taxon>
        <taxon>Candidatus Magnetoglobus</taxon>
    </lineage>
</organism>
<gene>
    <name evidence="1" type="ORF">OMM_09528</name>
</gene>
<evidence type="ECO:0000313" key="2">
    <source>
        <dbReference type="Proteomes" id="UP000189670"/>
    </source>
</evidence>
<name>A0A1V1P3Q5_9BACT</name>
<comment type="caution">
    <text evidence="1">The sequence shown here is derived from an EMBL/GenBank/DDBJ whole genome shotgun (WGS) entry which is preliminary data.</text>
</comment>
<protein>
    <submittedName>
        <fullName evidence="1">Uncharacterized protein</fullName>
    </submittedName>
</protein>
<evidence type="ECO:0000313" key="1">
    <source>
        <dbReference type="EMBL" id="ETR69522.1"/>
    </source>
</evidence>
<dbReference type="Proteomes" id="UP000189670">
    <property type="component" value="Unassembled WGS sequence"/>
</dbReference>
<dbReference type="EMBL" id="ATBP01000624">
    <property type="protein sequence ID" value="ETR69522.1"/>
    <property type="molecule type" value="Genomic_DNA"/>
</dbReference>
<proteinExistence type="predicted"/>
<sequence length="101" mass="10924">MTVFNHSNISAEAMDGAGGAIFIHSEHIFKSIDTQLSVTSERGNDGELKIESPSINKTNGLIALSANFLDAHRWILTPCSNRTGEKVSEFVISPRDGTPSH</sequence>
<dbReference type="AlphaFoldDB" id="A0A1V1P3Q5"/>